<dbReference type="AlphaFoldDB" id="A0A2A6ZCJ1"/>
<sequence>MDMEEKKLTADAAEQALPVQELPADIPAEVRQKLAEDLNEEATEDLKQDMREAEKEEANDEEVKANPEMLTKSRLLKLLIKKQYVKLREVTEEEQPADLAELLEELDENNRLVVFRLLKKEVATEAFAYMSDEARDDLVNAFSDVELVGAIEEMSLDDAADLLEDMPAGVVKRVLEKSSKQTRESLNKLLNYPESSAGSLMTPEYVRLREDMTVAQAFEAIRKQGENAETVYTCYVVERNRLKGVVSARSLLLAEPHTPVTEIMDDNVVTVKVTDDQEYVAREMQRYDFTAMPVLDNEGMFVGIITIDDAIDVLTDESTEDMQKMAAILPDDDATTYFGTSVWTHAKQRIPWLLILMLSATFTGMVTTHYEEAFVSLPLLVSFMPMLMDTAGNCGNQISTLMVRGLALGEVEPSDFLQVLGKELRVSAIVGAVLGIVNGLRIYLMYTFLFPGQYANVMGYAIVVSVSLFFSVILAKLVGGMLPLAAKKLGADPAIMATPFITTIVDACSLILYFQIAQLVFHNMM</sequence>
<feature type="transmembrane region" description="Helical" evidence="9">
    <location>
        <begin position="458"/>
        <end position="482"/>
    </location>
</feature>
<protein>
    <recommendedName>
        <fullName evidence="9">Magnesium transporter MgtE</fullName>
    </recommendedName>
</protein>
<dbReference type="EMBL" id="NMTQ01000020">
    <property type="protein sequence ID" value="PDX59087.1"/>
    <property type="molecule type" value="Genomic_DNA"/>
</dbReference>
<dbReference type="InterPro" id="IPR036739">
    <property type="entry name" value="SLC41_membr_dom_sf"/>
</dbReference>
<keyword evidence="3 9" id="KW-0813">Transport</keyword>
<dbReference type="InterPro" id="IPR038076">
    <property type="entry name" value="MgtE_N_sf"/>
</dbReference>
<dbReference type="Proteomes" id="UP000220752">
    <property type="component" value="Unassembled WGS sequence"/>
</dbReference>
<evidence type="ECO:0000256" key="4">
    <source>
        <dbReference type="ARBA" id="ARBA00022692"/>
    </source>
</evidence>
<dbReference type="SMART" id="SM00116">
    <property type="entry name" value="CBS"/>
    <property type="match status" value="2"/>
</dbReference>
<keyword evidence="5 9" id="KW-0460">Magnesium</keyword>
<reference evidence="12 13" key="1">
    <citation type="journal article" date="2017" name="Front. Microbiol.">
        <title>New Insights into the Diversity of the Genus Faecalibacterium.</title>
        <authorList>
            <person name="Benevides L."/>
            <person name="Burman S."/>
            <person name="Martin R."/>
            <person name="Robert V."/>
            <person name="Thomas M."/>
            <person name="Miquel S."/>
            <person name="Chain F."/>
            <person name="Sokol H."/>
            <person name="Bermudez-Humaran L.G."/>
            <person name="Morrison M."/>
            <person name="Langella P."/>
            <person name="Azevedo V.A."/>
            <person name="Chatel J.M."/>
            <person name="Soares S."/>
        </authorList>
    </citation>
    <scope>NUCLEOTIDE SEQUENCE [LARGE SCALE GENOMIC DNA]</scope>
    <source>
        <strain evidence="13">CNCM I-4540</strain>
    </source>
</reference>
<keyword evidence="9" id="KW-1003">Cell membrane</keyword>
<dbReference type="InterPro" id="IPR046342">
    <property type="entry name" value="CBS_dom_sf"/>
</dbReference>
<dbReference type="CDD" id="cd02205">
    <property type="entry name" value="CBS_pair_SF"/>
    <property type="match status" value="1"/>
</dbReference>
<dbReference type="InterPro" id="IPR006669">
    <property type="entry name" value="MgtE_transporter"/>
</dbReference>
<comment type="similarity">
    <text evidence="2 9">Belongs to the SLC41A transporter family.</text>
</comment>
<evidence type="ECO:0000256" key="6">
    <source>
        <dbReference type="ARBA" id="ARBA00022989"/>
    </source>
</evidence>
<feature type="transmembrane region" description="Helical" evidence="9">
    <location>
        <begin position="494"/>
        <end position="516"/>
    </location>
</feature>
<evidence type="ECO:0000256" key="9">
    <source>
        <dbReference type="RuleBase" id="RU362011"/>
    </source>
</evidence>
<dbReference type="NCBIfam" id="TIGR00400">
    <property type="entry name" value="mgtE"/>
    <property type="match status" value="1"/>
</dbReference>
<feature type="region of interest" description="Disordered" evidence="10">
    <location>
        <begin position="1"/>
        <end position="64"/>
    </location>
</feature>
<dbReference type="InterPro" id="IPR006667">
    <property type="entry name" value="SLC41_membr_dom"/>
</dbReference>
<gene>
    <name evidence="12" type="primary">mgtE</name>
    <name evidence="12" type="ORF">CGS46_03715</name>
</gene>
<comment type="function">
    <text evidence="9">Acts as a magnesium transporter.</text>
</comment>
<feature type="transmembrane region" description="Helical" evidence="9">
    <location>
        <begin position="426"/>
        <end position="446"/>
    </location>
</feature>
<comment type="subunit">
    <text evidence="9">Homodimer.</text>
</comment>
<dbReference type="SUPFAM" id="SSF54631">
    <property type="entry name" value="CBS-domain pair"/>
    <property type="match status" value="1"/>
</dbReference>
<comment type="caution">
    <text evidence="9">Lacks conserved residue(s) required for the propagation of feature annotation.</text>
</comment>
<evidence type="ECO:0000256" key="7">
    <source>
        <dbReference type="ARBA" id="ARBA00023136"/>
    </source>
</evidence>
<evidence type="ECO:0000256" key="1">
    <source>
        <dbReference type="ARBA" id="ARBA00004141"/>
    </source>
</evidence>
<dbReference type="SMART" id="SM00924">
    <property type="entry name" value="MgtE_N"/>
    <property type="match status" value="1"/>
</dbReference>
<keyword evidence="8" id="KW-0129">CBS domain</keyword>
<keyword evidence="7 9" id="KW-0472">Membrane</keyword>
<keyword evidence="13" id="KW-1185">Reference proteome</keyword>
<evidence type="ECO:0000256" key="2">
    <source>
        <dbReference type="ARBA" id="ARBA00009749"/>
    </source>
</evidence>
<evidence type="ECO:0000256" key="3">
    <source>
        <dbReference type="ARBA" id="ARBA00022448"/>
    </source>
</evidence>
<evidence type="ECO:0000256" key="10">
    <source>
        <dbReference type="SAM" id="MobiDB-lite"/>
    </source>
</evidence>
<evidence type="ECO:0000259" key="11">
    <source>
        <dbReference type="PROSITE" id="PS51371"/>
    </source>
</evidence>
<dbReference type="SUPFAM" id="SSF161093">
    <property type="entry name" value="MgtE membrane domain-like"/>
    <property type="match status" value="1"/>
</dbReference>
<dbReference type="Gene3D" id="1.10.357.20">
    <property type="entry name" value="SLC41 divalent cation transporters, integral membrane domain"/>
    <property type="match status" value="1"/>
</dbReference>
<name>A0A2A6ZCJ1_9FIRM</name>
<dbReference type="GO" id="GO:0015095">
    <property type="term" value="F:magnesium ion transmembrane transporter activity"/>
    <property type="evidence" value="ECO:0007669"/>
    <property type="project" value="UniProtKB-UniRule"/>
</dbReference>
<comment type="caution">
    <text evidence="12">The sequence shown here is derived from an EMBL/GenBank/DDBJ whole genome shotgun (WGS) entry which is preliminary data.</text>
</comment>
<dbReference type="InterPro" id="IPR006668">
    <property type="entry name" value="Mg_transptr_MgtE_intracell_dom"/>
</dbReference>
<dbReference type="Pfam" id="PF01769">
    <property type="entry name" value="MgtE"/>
    <property type="match status" value="1"/>
</dbReference>
<feature type="domain" description="CBS" evidence="11">
    <location>
        <begin position="201"/>
        <end position="262"/>
    </location>
</feature>
<feature type="compositionally biased region" description="Basic and acidic residues" evidence="10">
    <location>
        <begin position="44"/>
        <end position="64"/>
    </location>
</feature>
<dbReference type="Pfam" id="PF03448">
    <property type="entry name" value="MgtE_N"/>
    <property type="match status" value="1"/>
</dbReference>
<dbReference type="PROSITE" id="PS51371">
    <property type="entry name" value="CBS"/>
    <property type="match status" value="2"/>
</dbReference>
<dbReference type="Gene3D" id="3.10.580.10">
    <property type="entry name" value="CBS-domain"/>
    <property type="match status" value="1"/>
</dbReference>
<dbReference type="PANTHER" id="PTHR43773">
    <property type="entry name" value="MAGNESIUM TRANSPORTER MGTE"/>
    <property type="match status" value="1"/>
</dbReference>
<evidence type="ECO:0000256" key="5">
    <source>
        <dbReference type="ARBA" id="ARBA00022842"/>
    </source>
</evidence>
<dbReference type="Pfam" id="PF00571">
    <property type="entry name" value="CBS"/>
    <property type="match status" value="2"/>
</dbReference>
<feature type="domain" description="CBS" evidence="11">
    <location>
        <begin position="264"/>
        <end position="320"/>
    </location>
</feature>
<dbReference type="SUPFAM" id="SSF158791">
    <property type="entry name" value="MgtE N-terminal domain-like"/>
    <property type="match status" value="1"/>
</dbReference>
<dbReference type="Gene3D" id="1.25.60.10">
    <property type="entry name" value="MgtE N-terminal domain-like"/>
    <property type="match status" value="1"/>
</dbReference>
<dbReference type="InterPro" id="IPR000644">
    <property type="entry name" value="CBS_dom"/>
</dbReference>
<keyword evidence="6 9" id="KW-1133">Transmembrane helix</keyword>
<keyword evidence="4 9" id="KW-0812">Transmembrane</keyword>
<proteinExistence type="inferred from homology"/>
<organism evidence="12 13">
    <name type="scientific">Faecalibacterium langellae</name>
    <dbReference type="NCBI Taxonomy" id="3435293"/>
    <lineage>
        <taxon>Bacteria</taxon>
        <taxon>Bacillati</taxon>
        <taxon>Bacillota</taxon>
        <taxon>Clostridia</taxon>
        <taxon>Eubacteriales</taxon>
        <taxon>Oscillospiraceae</taxon>
        <taxon>Faecalibacterium</taxon>
    </lineage>
</organism>
<dbReference type="GO" id="GO:0046872">
    <property type="term" value="F:metal ion binding"/>
    <property type="evidence" value="ECO:0007669"/>
    <property type="project" value="UniProtKB-KW"/>
</dbReference>
<dbReference type="GO" id="GO:0005886">
    <property type="term" value="C:plasma membrane"/>
    <property type="evidence" value="ECO:0007669"/>
    <property type="project" value="UniProtKB-SubCell"/>
</dbReference>
<evidence type="ECO:0000313" key="12">
    <source>
        <dbReference type="EMBL" id="PDX59087.1"/>
    </source>
</evidence>
<dbReference type="CDD" id="cd04606">
    <property type="entry name" value="CBS_pair_Mg_transporter"/>
    <property type="match status" value="1"/>
</dbReference>
<dbReference type="PANTHER" id="PTHR43773:SF1">
    <property type="entry name" value="MAGNESIUM TRANSPORTER MGTE"/>
    <property type="match status" value="1"/>
</dbReference>
<evidence type="ECO:0000313" key="13">
    <source>
        <dbReference type="Proteomes" id="UP000220752"/>
    </source>
</evidence>
<accession>A0A2A6ZCJ1</accession>
<keyword evidence="9" id="KW-0479">Metal-binding</keyword>
<evidence type="ECO:0000256" key="8">
    <source>
        <dbReference type="PROSITE-ProRule" id="PRU00703"/>
    </source>
</evidence>
<comment type="subcellular location">
    <subcellularLocation>
        <location evidence="9">Cell membrane</location>
        <topology evidence="9">Multi-pass membrane protein</topology>
    </subcellularLocation>
    <subcellularLocation>
        <location evidence="1">Membrane</location>
        <topology evidence="1">Multi-pass membrane protein</topology>
    </subcellularLocation>
</comment>